<feature type="transmembrane region" description="Helical" evidence="6">
    <location>
        <begin position="310"/>
        <end position="330"/>
    </location>
</feature>
<dbReference type="Gene3D" id="3.40.1710.10">
    <property type="entry name" value="abc type-2 transporter like domain"/>
    <property type="match status" value="1"/>
</dbReference>
<evidence type="ECO:0000256" key="4">
    <source>
        <dbReference type="ARBA" id="ARBA00022989"/>
    </source>
</evidence>
<evidence type="ECO:0000256" key="6">
    <source>
        <dbReference type="SAM" id="Phobius"/>
    </source>
</evidence>
<feature type="transmembrane region" description="Helical" evidence="6">
    <location>
        <begin position="278"/>
        <end position="298"/>
    </location>
</feature>
<sequence>MGRVLTMVLSDLKQRVRDFSVLVFAVLVPLALMFVMNLVLSGVADEGLQPITVAVSVPDGDELAAVVPHVLGEASLGELRVTVRDADPEEVRGFVDDGTAGLGVVVPADFTAALTSGTGPEVEIIRGDDSGIAGSVVTAIVDGTLAQLTAGTRAAVAAQGLGVPPEQLGALAQAVATEAPQVTWTEGRTASEQLGMGESIVAGQSGMFLLFTVGFGVLALVTERGQGTLGRLLSMPMKPELIVLAKGIVSFVLGILATTVLLVAGATFFEDVDFGSPVAVAALVVLVVAATTSIMFVIAKVARTAEQAGIAQAIVAVSLGMSGGAFFPVANTGWVGQLLSVNPVKAFTNGLGITAGGGGVGDLGPTALTMAVFTVACLALARVLPERKDVL</sequence>
<dbReference type="GO" id="GO:0140359">
    <property type="term" value="F:ABC-type transporter activity"/>
    <property type="evidence" value="ECO:0007669"/>
    <property type="project" value="InterPro"/>
</dbReference>
<organism evidence="8 9">
    <name type="scientific">Knoellia aerolata DSM 18566</name>
    <dbReference type="NCBI Taxonomy" id="1385519"/>
    <lineage>
        <taxon>Bacteria</taxon>
        <taxon>Bacillati</taxon>
        <taxon>Actinomycetota</taxon>
        <taxon>Actinomycetes</taxon>
        <taxon>Micrococcales</taxon>
        <taxon>Intrasporangiaceae</taxon>
        <taxon>Knoellia</taxon>
    </lineage>
</organism>
<comment type="caution">
    <text evidence="8">The sequence shown here is derived from an EMBL/GenBank/DDBJ whole genome shotgun (WGS) entry which is preliminary data.</text>
</comment>
<proteinExistence type="predicted"/>
<dbReference type="PANTHER" id="PTHR30294">
    <property type="entry name" value="MEMBRANE COMPONENT OF ABC TRANSPORTER YHHJ-RELATED"/>
    <property type="match status" value="1"/>
</dbReference>
<comment type="subcellular location">
    <subcellularLocation>
        <location evidence="1">Cell membrane</location>
        <topology evidence="1">Multi-pass membrane protein</topology>
    </subcellularLocation>
</comment>
<feature type="domain" description="ABC-2 type transporter transmembrane" evidence="7">
    <location>
        <begin position="20"/>
        <end position="381"/>
    </location>
</feature>
<reference evidence="8 9" key="1">
    <citation type="submission" date="2013-08" db="EMBL/GenBank/DDBJ databases">
        <title>The genome sequence of Knoellia aerolata.</title>
        <authorList>
            <person name="Zhu W."/>
            <person name="Wang G."/>
        </authorList>
    </citation>
    <scope>NUCLEOTIDE SEQUENCE [LARGE SCALE GENOMIC DNA]</scope>
    <source>
        <strain evidence="8 9">DSM 18566</strain>
    </source>
</reference>
<evidence type="ECO:0000256" key="2">
    <source>
        <dbReference type="ARBA" id="ARBA00022475"/>
    </source>
</evidence>
<keyword evidence="2" id="KW-1003">Cell membrane</keyword>
<feature type="transmembrane region" description="Helical" evidence="6">
    <location>
        <begin position="200"/>
        <end position="221"/>
    </location>
</feature>
<dbReference type="Proteomes" id="UP000030013">
    <property type="component" value="Unassembled WGS sequence"/>
</dbReference>
<dbReference type="PANTHER" id="PTHR30294:SF29">
    <property type="entry name" value="MULTIDRUG ABC TRANSPORTER PERMEASE YBHS-RELATED"/>
    <property type="match status" value="1"/>
</dbReference>
<gene>
    <name evidence="8" type="ORF">N801_08820</name>
</gene>
<name>A0A0A0JWT9_9MICO</name>
<feature type="transmembrane region" description="Helical" evidence="6">
    <location>
        <begin position="21"/>
        <end position="40"/>
    </location>
</feature>
<dbReference type="OrthoDB" id="161250at2"/>
<dbReference type="InterPro" id="IPR051449">
    <property type="entry name" value="ABC-2_transporter_component"/>
</dbReference>
<dbReference type="STRING" id="1385519.N801_08820"/>
<evidence type="ECO:0000256" key="5">
    <source>
        <dbReference type="ARBA" id="ARBA00023136"/>
    </source>
</evidence>
<keyword evidence="3 6" id="KW-0812">Transmembrane</keyword>
<keyword evidence="4 6" id="KW-1133">Transmembrane helix</keyword>
<dbReference type="Pfam" id="PF12698">
    <property type="entry name" value="ABC2_membrane_3"/>
    <property type="match status" value="1"/>
</dbReference>
<evidence type="ECO:0000313" key="9">
    <source>
        <dbReference type="Proteomes" id="UP000030013"/>
    </source>
</evidence>
<dbReference type="InterPro" id="IPR013525">
    <property type="entry name" value="ABC2_TM"/>
</dbReference>
<feature type="transmembrane region" description="Helical" evidence="6">
    <location>
        <begin position="367"/>
        <end position="385"/>
    </location>
</feature>
<dbReference type="eggNOG" id="COG0842">
    <property type="taxonomic scope" value="Bacteria"/>
</dbReference>
<keyword evidence="9" id="KW-1185">Reference proteome</keyword>
<accession>A0A0A0JWT9</accession>
<protein>
    <recommendedName>
        <fullName evidence="7">ABC-2 type transporter transmembrane domain-containing protein</fullName>
    </recommendedName>
</protein>
<evidence type="ECO:0000256" key="1">
    <source>
        <dbReference type="ARBA" id="ARBA00004651"/>
    </source>
</evidence>
<keyword evidence="5 6" id="KW-0472">Membrane</keyword>
<evidence type="ECO:0000256" key="3">
    <source>
        <dbReference type="ARBA" id="ARBA00022692"/>
    </source>
</evidence>
<dbReference type="GO" id="GO:0005886">
    <property type="term" value="C:plasma membrane"/>
    <property type="evidence" value="ECO:0007669"/>
    <property type="project" value="UniProtKB-SubCell"/>
</dbReference>
<feature type="transmembrane region" description="Helical" evidence="6">
    <location>
        <begin position="241"/>
        <end position="266"/>
    </location>
</feature>
<dbReference type="EMBL" id="AVPL01000022">
    <property type="protein sequence ID" value="KGN41174.1"/>
    <property type="molecule type" value="Genomic_DNA"/>
</dbReference>
<dbReference type="RefSeq" id="WP_052112820.1">
    <property type="nucleotide sequence ID" value="NZ_AVPL01000022.1"/>
</dbReference>
<evidence type="ECO:0000259" key="7">
    <source>
        <dbReference type="Pfam" id="PF12698"/>
    </source>
</evidence>
<dbReference type="AlphaFoldDB" id="A0A0A0JWT9"/>
<evidence type="ECO:0000313" key="8">
    <source>
        <dbReference type="EMBL" id="KGN41174.1"/>
    </source>
</evidence>